<dbReference type="InterPro" id="IPR036527">
    <property type="entry name" value="SCP2_sterol-bd_dom_sf"/>
</dbReference>
<dbReference type="RefSeq" id="WP_084198229.1">
    <property type="nucleotide sequence ID" value="NZ_BMYL01000003.1"/>
</dbReference>
<comment type="pathway">
    <text evidence="1">Cofactor biosynthesis; ubiquinone biosynthesis.</text>
</comment>
<feature type="coiled-coil region" evidence="2">
    <location>
        <begin position="180"/>
        <end position="214"/>
    </location>
</feature>
<organism evidence="4 5">
    <name type="scientific">Halioglobus japonicus</name>
    <dbReference type="NCBI Taxonomy" id="930805"/>
    <lineage>
        <taxon>Bacteria</taxon>
        <taxon>Pseudomonadati</taxon>
        <taxon>Pseudomonadota</taxon>
        <taxon>Gammaproteobacteria</taxon>
        <taxon>Cellvibrionales</taxon>
        <taxon>Halieaceae</taxon>
        <taxon>Halioglobus</taxon>
    </lineage>
</organism>
<dbReference type="AlphaFoldDB" id="A0AAP8SMV8"/>
<gene>
    <name evidence="1" type="primary">ubiJ</name>
    <name evidence="4" type="ORF">C0029_12425</name>
</gene>
<keyword evidence="2" id="KW-0175">Coiled coil</keyword>
<dbReference type="GO" id="GO:0006744">
    <property type="term" value="P:ubiquinone biosynthetic process"/>
    <property type="evidence" value="ECO:0007669"/>
    <property type="project" value="UniProtKB-UniRule"/>
</dbReference>
<evidence type="ECO:0000256" key="2">
    <source>
        <dbReference type="SAM" id="Coils"/>
    </source>
</evidence>
<dbReference type="HAMAP" id="MF_02215">
    <property type="entry name" value="UbiJ"/>
    <property type="match status" value="1"/>
</dbReference>
<comment type="caution">
    <text evidence="4">The sequence shown here is derived from an EMBL/GenBank/DDBJ whole genome shotgun (WGS) entry which is preliminary data.</text>
</comment>
<dbReference type="Pfam" id="PF02036">
    <property type="entry name" value="SCP2"/>
    <property type="match status" value="1"/>
</dbReference>
<protein>
    <recommendedName>
        <fullName evidence="1">Ubiquinone biosynthesis accessory factor UbiJ</fullName>
    </recommendedName>
</protein>
<dbReference type="InterPro" id="IPR038989">
    <property type="entry name" value="UbiJ"/>
</dbReference>
<dbReference type="PANTHER" id="PTHR38693">
    <property type="entry name" value="UBIQUINONE BIOSYNTHESIS PROTEIN UBIJ"/>
    <property type="match status" value="1"/>
</dbReference>
<keyword evidence="1" id="KW-0831">Ubiquinone biosynthesis</keyword>
<keyword evidence="1" id="KW-0963">Cytoplasm</keyword>
<evidence type="ECO:0000313" key="5">
    <source>
        <dbReference type="Proteomes" id="UP000235162"/>
    </source>
</evidence>
<name>A0AAP8SMV8_9GAMM</name>
<evidence type="ECO:0000259" key="3">
    <source>
        <dbReference type="Pfam" id="PF02036"/>
    </source>
</evidence>
<feature type="domain" description="SCP2" evidence="3">
    <location>
        <begin position="22"/>
        <end position="117"/>
    </location>
</feature>
<dbReference type="KEGG" id="hja:BST95_03860"/>
<accession>A0AAP8SMV8</accession>
<evidence type="ECO:0000256" key="1">
    <source>
        <dbReference type="HAMAP-Rule" id="MF_02215"/>
    </source>
</evidence>
<dbReference type="EMBL" id="PKUR01000003">
    <property type="protein sequence ID" value="PLW85428.1"/>
    <property type="molecule type" value="Genomic_DNA"/>
</dbReference>
<dbReference type="PANTHER" id="PTHR38693:SF1">
    <property type="entry name" value="UBIQUINONE BIOSYNTHESIS ACCESSORY FACTOR UBIJ"/>
    <property type="match status" value="1"/>
</dbReference>
<comment type="similarity">
    <text evidence="1">Belongs to the UbiJ family.</text>
</comment>
<comment type="function">
    <text evidence="1">Required for ubiquinone (coenzyme Q) biosynthesis. Binds hydrophobic ubiquinone biosynthetic intermediates via its SCP2 domain and is essential for the stability of the Ubi complex. May constitute a docking platform where Ubi enzymes assemble and access their SCP2-bound polyprenyl substrates.</text>
</comment>
<sequence length="216" mass="23072">MTGEINPTIHTASMAALEAAANRALALAPEAAATLAPLEDAVFALHCTAPLVDVYLQPRAGELQFMGIYDGPVTTSITGEASDFAELATSADPAATLINSKLELHGDSAPLIALQTALASLDLDWEAPLVDAMGDVAGHQLAELLRAGFTWGKQAGTSFERQLGEFIHEEARLAPPRLELEDFYGDVQELALQVERLESRIARAKRKLATAARERN</sequence>
<proteinExistence type="inferred from homology"/>
<dbReference type="InterPro" id="IPR003033">
    <property type="entry name" value="SCP2_sterol-bd_dom"/>
</dbReference>
<keyword evidence="5" id="KW-1185">Reference proteome</keyword>
<dbReference type="SUPFAM" id="SSF55718">
    <property type="entry name" value="SCP-like"/>
    <property type="match status" value="1"/>
</dbReference>
<evidence type="ECO:0000313" key="4">
    <source>
        <dbReference type="EMBL" id="PLW85428.1"/>
    </source>
</evidence>
<dbReference type="Proteomes" id="UP000235162">
    <property type="component" value="Unassembled WGS sequence"/>
</dbReference>
<reference evidence="4 5" key="1">
    <citation type="submission" date="2018-01" db="EMBL/GenBank/DDBJ databases">
        <title>The draft genome sequence of Halioglobus japonicus S1-36.</title>
        <authorList>
            <person name="Du Z.-J."/>
            <person name="Shi M.-J."/>
        </authorList>
    </citation>
    <scope>NUCLEOTIDE SEQUENCE [LARGE SCALE GENOMIC DNA]</scope>
    <source>
        <strain evidence="4 5">S1-36</strain>
    </source>
</reference>
<comment type="subcellular location">
    <subcellularLocation>
        <location evidence="1">Cytoplasm</location>
    </subcellularLocation>
</comment>
<dbReference type="GO" id="GO:0005737">
    <property type="term" value="C:cytoplasm"/>
    <property type="evidence" value="ECO:0007669"/>
    <property type="project" value="UniProtKB-SubCell"/>
</dbReference>